<protein>
    <recommendedName>
        <fullName evidence="4">protein-tyrosine-phosphatase</fullName>
        <ecNumber evidence="4">3.1.3.48</ecNumber>
    </recommendedName>
</protein>
<keyword evidence="11" id="KW-0539">Nucleus</keyword>
<keyword evidence="6" id="KW-0597">Phosphoprotein</keyword>
<gene>
    <name evidence="17" type="ORF">B0T24DRAFT_27594</name>
</gene>
<keyword evidence="10" id="KW-0904">Protein phosphatase</keyword>
<evidence type="ECO:0000256" key="11">
    <source>
        <dbReference type="ARBA" id="ARBA00023242"/>
    </source>
</evidence>
<dbReference type="PROSITE" id="PS50054">
    <property type="entry name" value="TYR_PHOSPHATASE_DUAL"/>
    <property type="match status" value="1"/>
</dbReference>
<dbReference type="InterPro" id="IPR044506">
    <property type="entry name" value="CDC14_C"/>
</dbReference>
<feature type="compositionally biased region" description="Basic residues" evidence="14">
    <location>
        <begin position="487"/>
        <end position="496"/>
    </location>
</feature>
<feature type="region of interest" description="Disordered" evidence="14">
    <location>
        <begin position="35"/>
        <end position="66"/>
    </location>
</feature>
<evidence type="ECO:0000259" key="16">
    <source>
        <dbReference type="PROSITE" id="PS50056"/>
    </source>
</evidence>
<evidence type="ECO:0000313" key="17">
    <source>
        <dbReference type="EMBL" id="KAK3382911.1"/>
    </source>
</evidence>
<dbReference type="InterPro" id="IPR020422">
    <property type="entry name" value="TYR_PHOSPHATASE_DUAL_dom"/>
</dbReference>
<feature type="region of interest" description="Disordered" evidence="14">
    <location>
        <begin position="542"/>
        <end position="603"/>
    </location>
</feature>
<dbReference type="GO" id="GO:0005737">
    <property type="term" value="C:cytoplasm"/>
    <property type="evidence" value="ECO:0007669"/>
    <property type="project" value="UniProtKB-SubCell"/>
</dbReference>
<evidence type="ECO:0000256" key="6">
    <source>
        <dbReference type="ARBA" id="ARBA00022553"/>
    </source>
</evidence>
<keyword evidence="5" id="KW-0963">Cytoplasm</keyword>
<dbReference type="GO" id="GO:0007096">
    <property type="term" value="P:regulation of exit from mitosis"/>
    <property type="evidence" value="ECO:0007669"/>
    <property type="project" value="UniProtKB-ARBA"/>
</dbReference>
<accession>A0AAE0TXB6</accession>
<dbReference type="GO" id="GO:0004725">
    <property type="term" value="F:protein tyrosine phosphatase activity"/>
    <property type="evidence" value="ECO:0007669"/>
    <property type="project" value="UniProtKB-EC"/>
</dbReference>
<dbReference type="SUPFAM" id="SSF52799">
    <property type="entry name" value="(Phosphotyrosine protein) phosphatases II"/>
    <property type="match status" value="2"/>
</dbReference>
<evidence type="ECO:0000256" key="3">
    <source>
        <dbReference type="ARBA" id="ARBA00007315"/>
    </source>
</evidence>
<keyword evidence="8" id="KW-0498">Mitosis</keyword>
<evidence type="ECO:0000256" key="4">
    <source>
        <dbReference type="ARBA" id="ARBA00013064"/>
    </source>
</evidence>
<feature type="compositionally biased region" description="Low complexity" evidence="14">
    <location>
        <begin position="591"/>
        <end position="603"/>
    </location>
</feature>
<evidence type="ECO:0000256" key="1">
    <source>
        <dbReference type="ARBA" id="ARBA00004123"/>
    </source>
</evidence>
<dbReference type="GO" id="GO:0005730">
    <property type="term" value="C:nucleolus"/>
    <property type="evidence" value="ECO:0007669"/>
    <property type="project" value="UniProtKB-ARBA"/>
</dbReference>
<name>A0AAE0TXB6_9PEZI</name>
<dbReference type="PROSITE" id="PS50056">
    <property type="entry name" value="TYR_PHOSPHATASE_2"/>
    <property type="match status" value="1"/>
</dbReference>
<organism evidence="17 18">
    <name type="scientific">Lasiosphaeria ovina</name>
    <dbReference type="NCBI Taxonomy" id="92902"/>
    <lineage>
        <taxon>Eukaryota</taxon>
        <taxon>Fungi</taxon>
        <taxon>Dikarya</taxon>
        <taxon>Ascomycota</taxon>
        <taxon>Pezizomycotina</taxon>
        <taxon>Sordariomycetes</taxon>
        <taxon>Sordariomycetidae</taxon>
        <taxon>Sordariales</taxon>
        <taxon>Lasiosphaeriaceae</taxon>
        <taxon>Lasiosphaeria</taxon>
    </lineage>
</organism>
<sequence length="717" mass="78273">MAPSSRHAGNLGQIIEYIPDRLYLASYVDAPDENTLFPYPDPPPRSPSKRSQRAVDGPSPAQQSTAAHKRPFYFTVDDTLLYNAFHHDFGPLHIGHLYRFALQFHEILGARENKERPVVFWSRADPRSRANASCLLACYMVLIQSWPPHLALAPVAQVDPPLMPFRDAGYSQADYGIMVQDVVYGVWKAKEEGCCVLETFDLDEYERFERVEHGDFNWITPSFLAFASPQHTPVARTPEGSEGWAALPKTLAAVDVHPTLPQSFKNVLRHFSERNIGLVVRLNSVLYNPSFFEALGIQHLDMIFDDGTCPPLSTVRKFIRLAHETIMVKKKGIAVHCKAGLGRTGCLIGAYLIYRHGFTANEIIAFMRFMRPGMVVGPQQHWLHLNQGVFREWWVEERLERRLRKEAVAAAAAAANLVPSTPIRAMQKASLGQRSGSKNNNNSTSTPPNRGSTRTPLGEIDQDHSRDNTIGVQEDYLPAPTPGQPRKTQRDRHHPYSRAASASLHTAATLDEEEEAAVDIGASADPSSTETTQTEVLAMLRTSGGGPAESEEELHLRSMRRSSNKPSASASASPEQQQPQRHRRSERSVSHHQTSSSVTGTMTTTTTTMIYQVVDSNDASHDIENIGSSSVAGAARHTKAAAYDGIHHRAASASSSGVLAKVRGNAKRPGAVGVASAGAVSGTVREAGVRKTSGRVGSVSAAPTAAATTVARKISGL</sequence>
<dbReference type="Proteomes" id="UP001287356">
    <property type="component" value="Unassembled WGS sequence"/>
</dbReference>
<evidence type="ECO:0000256" key="13">
    <source>
        <dbReference type="ARBA" id="ARBA00023306"/>
    </source>
</evidence>
<dbReference type="Pfam" id="PF00782">
    <property type="entry name" value="DSPc"/>
    <property type="match status" value="1"/>
</dbReference>
<evidence type="ECO:0000256" key="12">
    <source>
        <dbReference type="ARBA" id="ARBA00023254"/>
    </source>
</evidence>
<dbReference type="GO" id="GO:0051301">
    <property type="term" value="P:cell division"/>
    <property type="evidence" value="ECO:0007669"/>
    <property type="project" value="UniProtKB-KW"/>
</dbReference>
<dbReference type="AlphaFoldDB" id="A0AAE0TXB6"/>
<dbReference type="SMART" id="SM00195">
    <property type="entry name" value="DSPc"/>
    <property type="match status" value="1"/>
</dbReference>
<evidence type="ECO:0000256" key="5">
    <source>
        <dbReference type="ARBA" id="ARBA00022490"/>
    </source>
</evidence>
<dbReference type="InterPro" id="IPR029021">
    <property type="entry name" value="Prot-tyrosine_phosphatase-like"/>
</dbReference>
<reference evidence="17" key="2">
    <citation type="submission" date="2023-06" db="EMBL/GenBank/DDBJ databases">
        <authorList>
            <consortium name="Lawrence Berkeley National Laboratory"/>
            <person name="Haridas S."/>
            <person name="Hensen N."/>
            <person name="Bonometti L."/>
            <person name="Westerberg I."/>
            <person name="Brannstrom I.O."/>
            <person name="Guillou S."/>
            <person name="Cros-Aarteil S."/>
            <person name="Calhoun S."/>
            <person name="Kuo A."/>
            <person name="Mondo S."/>
            <person name="Pangilinan J."/>
            <person name="Riley R."/>
            <person name="Labutti K."/>
            <person name="Andreopoulos B."/>
            <person name="Lipzen A."/>
            <person name="Chen C."/>
            <person name="Yanf M."/>
            <person name="Daum C."/>
            <person name="Ng V."/>
            <person name="Clum A."/>
            <person name="Steindorff A."/>
            <person name="Ohm R."/>
            <person name="Martin F."/>
            <person name="Silar P."/>
            <person name="Natvig D."/>
            <person name="Lalanne C."/>
            <person name="Gautier V."/>
            <person name="Ament-Velasquez S.L."/>
            <person name="Kruys A."/>
            <person name="Hutchinson M.I."/>
            <person name="Powell A.J."/>
            <person name="Barry K."/>
            <person name="Miller A.N."/>
            <person name="Grigoriev I.V."/>
            <person name="Debuchy R."/>
            <person name="Gladieux P."/>
            <person name="Thoren M.H."/>
            <person name="Johannesson H."/>
        </authorList>
    </citation>
    <scope>NUCLEOTIDE SEQUENCE</scope>
    <source>
        <strain evidence="17">CBS 958.72</strain>
    </source>
</reference>
<keyword evidence="7" id="KW-0132">Cell division</keyword>
<keyword evidence="9" id="KW-0378">Hydrolase</keyword>
<feature type="domain" description="Tyrosine-protein phosphatase" evidence="15">
    <location>
        <begin position="252"/>
        <end position="396"/>
    </location>
</feature>
<feature type="compositionally biased region" description="Low complexity" evidence="14">
    <location>
        <begin position="566"/>
        <end position="579"/>
    </location>
</feature>
<dbReference type="InterPro" id="IPR050561">
    <property type="entry name" value="PTP"/>
</dbReference>
<dbReference type="InterPro" id="IPR029260">
    <property type="entry name" value="DSPn"/>
</dbReference>
<dbReference type="PROSITE" id="PS00383">
    <property type="entry name" value="TYR_PHOSPHATASE_1"/>
    <property type="match status" value="1"/>
</dbReference>
<feature type="region of interest" description="Disordered" evidence="14">
    <location>
        <begin position="427"/>
        <end position="505"/>
    </location>
</feature>
<dbReference type="Pfam" id="PF14671">
    <property type="entry name" value="DSPn"/>
    <property type="match status" value="1"/>
</dbReference>
<evidence type="ECO:0000256" key="7">
    <source>
        <dbReference type="ARBA" id="ARBA00022618"/>
    </source>
</evidence>
<evidence type="ECO:0000256" key="2">
    <source>
        <dbReference type="ARBA" id="ARBA00004496"/>
    </source>
</evidence>
<dbReference type="Gene3D" id="3.90.190.10">
    <property type="entry name" value="Protein tyrosine phosphatase superfamily"/>
    <property type="match status" value="2"/>
</dbReference>
<dbReference type="GO" id="GO:0032954">
    <property type="term" value="P:regulation of cytokinetic process"/>
    <property type="evidence" value="ECO:0007669"/>
    <property type="project" value="UniProtKB-ARBA"/>
</dbReference>
<dbReference type="GO" id="GO:0033554">
    <property type="term" value="P:cellular response to stress"/>
    <property type="evidence" value="ECO:0007669"/>
    <property type="project" value="UniProtKB-ARBA"/>
</dbReference>
<dbReference type="GO" id="GO:0000278">
    <property type="term" value="P:mitotic cell cycle"/>
    <property type="evidence" value="ECO:0007669"/>
    <property type="project" value="UniProtKB-ARBA"/>
</dbReference>
<dbReference type="CDD" id="cd14499">
    <property type="entry name" value="CDC14_C"/>
    <property type="match status" value="1"/>
</dbReference>
<feature type="domain" description="Tyrosine specific protein phosphatases" evidence="16">
    <location>
        <begin position="316"/>
        <end position="382"/>
    </location>
</feature>
<comment type="similarity">
    <text evidence="3">Belongs to the protein-tyrosine phosphatase family. Non-receptor class CDC14 subfamily.</text>
</comment>
<dbReference type="InterPro" id="IPR000340">
    <property type="entry name" value="Dual-sp_phosphatase_cat-dom"/>
</dbReference>
<comment type="subcellular location">
    <subcellularLocation>
        <location evidence="2">Cytoplasm</location>
    </subcellularLocation>
    <subcellularLocation>
        <location evidence="1">Nucleus</location>
    </subcellularLocation>
</comment>
<evidence type="ECO:0000256" key="14">
    <source>
        <dbReference type="SAM" id="MobiDB-lite"/>
    </source>
</evidence>
<dbReference type="InterPro" id="IPR003595">
    <property type="entry name" value="Tyr_Pase_cat"/>
</dbReference>
<keyword evidence="13" id="KW-0131">Cell cycle</keyword>
<dbReference type="FunFam" id="3.90.190.10:FF:000038">
    <property type="entry name" value="Tyrosine-protein phosphatase CDC14"/>
    <property type="match status" value="1"/>
</dbReference>
<evidence type="ECO:0000256" key="10">
    <source>
        <dbReference type="ARBA" id="ARBA00022912"/>
    </source>
</evidence>
<feature type="compositionally biased region" description="Low complexity" evidence="14">
    <location>
        <begin position="434"/>
        <end position="456"/>
    </location>
</feature>
<comment type="caution">
    <text evidence="17">The sequence shown here is derived from an EMBL/GenBank/DDBJ whole genome shotgun (WGS) entry which is preliminary data.</text>
</comment>
<proteinExistence type="inferred from homology"/>
<dbReference type="EC" id="3.1.3.48" evidence="4"/>
<dbReference type="GO" id="GO:0051321">
    <property type="term" value="P:meiotic cell cycle"/>
    <property type="evidence" value="ECO:0007669"/>
    <property type="project" value="UniProtKB-KW"/>
</dbReference>
<dbReference type="InterPro" id="IPR016130">
    <property type="entry name" value="Tyr_Pase_AS"/>
</dbReference>
<evidence type="ECO:0000259" key="15">
    <source>
        <dbReference type="PROSITE" id="PS50054"/>
    </source>
</evidence>
<keyword evidence="12" id="KW-0469">Meiosis</keyword>
<dbReference type="PANTHER" id="PTHR23339">
    <property type="entry name" value="TYROSINE SPECIFIC PROTEIN PHOSPHATASE AND DUAL SPECIFICITY PROTEIN PHOSPHATASE"/>
    <property type="match status" value="1"/>
</dbReference>
<dbReference type="EMBL" id="JAULSN010000001">
    <property type="protein sequence ID" value="KAK3382911.1"/>
    <property type="molecule type" value="Genomic_DNA"/>
</dbReference>
<keyword evidence="18" id="KW-1185">Reference proteome</keyword>
<evidence type="ECO:0000256" key="9">
    <source>
        <dbReference type="ARBA" id="ARBA00022801"/>
    </source>
</evidence>
<evidence type="ECO:0000313" key="18">
    <source>
        <dbReference type="Proteomes" id="UP001287356"/>
    </source>
</evidence>
<evidence type="ECO:0000256" key="8">
    <source>
        <dbReference type="ARBA" id="ARBA00022776"/>
    </source>
</evidence>
<dbReference type="SMART" id="SM00404">
    <property type="entry name" value="PTPc_motif"/>
    <property type="match status" value="1"/>
</dbReference>
<dbReference type="InterPro" id="IPR000387">
    <property type="entry name" value="Tyr_Pase_dom"/>
</dbReference>
<dbReference type="CDD" id="cd17657">
    <property type="entry name" value="CDC14_N"/>
    <property type="match status" value="1"/>
</dbReference>
<dbReference type="GO" id="GO:0005816">
    <property type="term" value="C:spindle pole body"/>
    <property type="evidence" value="ECO:0007669"/>
    <property type="project" value="UniProtKB-ARBA"/>
</dbReference>
<reference evidence="17" key="1">
    <citation type="journal article" date="2023" name="Mol. Phylogenet. Evol.">
        <title>Genome-scale phylogeny and comparative genomics of the fungal order Sordariales.</title>
        <authorList>
            <person name="Hensen N."/>
            <person name="Bonometti L."/>
            <person name="Westerberg I."/>
            <person name="Brannstrom I.O."/>
            <person name="Guillou S."/>
            <person name="Cros-Aarteil S."/>
            <person name="Calhoun S."/>
            <person name="Haridas S."/>
            <person name="Kuo A."/>
            <person name="Mondo S."/>
            <person name="Pangilinan J."/>
            <person name="Riley R."/>
            <person name="LaButti K."/>
            <person name="Andreopoulos B."/>
            <person name="Lipzen A."/>
            <person name="Chen C."/>
            <person name="Yan M."/>
            <person name="Daum C."/>
            <person name="Ng V."/>
            <person name="Clum A."/>
            <person name="Steindorff A."/>
            <person name="Ohm R.A."/>
            <person name="Martin F."/>
            <person name="Silar P."/>
            <person name="Natvig D.O."/>
            <person name="Lalanne C."/>
            <person name="Gautier V."/>
            <person name="Ament-Velasquez S.L."/>
            <person name="Kruys A."/>
            <person name="Hutchinson M.I."/>
            <person name="Powell A.J."/>
            <person name="Barry K."/>
            <person name="Miller A.N."/>
            <person name="Grigoriev I.V."/>
            <person name="Debuchy R."/>
            <person name="Gladieux P."/>
            <person name="Hiltunen Thoren M."/>
            <person name="Johannesson H."/>
        </authorList>
    </citation>
    <scope>NUCLEOTIDE SEQUENCE</scope>
    <source>
        <strain evidence="17">CBS 958.72</strain>
    </source>
</reference>